<feature type="compositionally biased region" description="Basic and acidic residues" evidence="6">
    <location>
        <begin position="484"/>
        <end position="498"/>
    </location>
</feature>
<comment type="caution">
    <text evidence="8">The sequence shown here is derived from an EMBL/GenBank/DDBJ whole genome shotgun (WGS) entry which is preliminary data.</text>
</comment>
<feature type="compositionally biased region" description="Polar residues" evidence="6">
    <location>
        <begin position="229"/>
        <end position="263"/>
    </location>
</feature>
<feature type="domain" description="BHLH" evidence="7">
    <location>
        <begin position="545"/>
        <end position="598"/>
    </location>
</feature>
<evidence type="ECO:0000256" key="3">
    <source>
        <dbReference type="ARBA" id="ARBA00023125"/>
    </source>
</evidence>
<dbReference type="InterPro" id="IPR036638">
    <property type="entry name" value="HLH_DNA-bd_sf"/>
</dbReference>
<reference evidence="8" key="1">
    <citation type="submission" date="2018-11" db="EMBL/GenBank/DDBJ databases">
        <authorList>
            <person name="Alioto T."/>
            <person name="Alioto T."/>
        </authorList>
    </citation>
    <scope>NUCLEOTIDE SEQUENCE</scope>
</reference>
<dbReference type="GO" id="GO:0005634">
    <property type="term" value="C:nucleus"/>
    <property type="evidence" value="ECO:0007669"/>
    <property type="project" value="UniProtKB-SubCell"/>
</dbReference>
<dbReference type="SUPFAM" id="SSF47459">
    <property type="entry name" value="HLH, helix-loop-helix DNA-binding domain"/>
    <property type="match status" value="1"/>
</dbReference>
<feature type="region of interest" description="Disordered" evidence="6">
    <location>
        <begin position="49"/>
        <end position="263"/>
    </location>
</feature>
<feature type="compositionally biased region" description="Gly residues" evidence="6">
    <location>
        <begin position="57"/>
        <end position="75"/>
    </location>
</feature>
<feature type="region of interest" description="Disordered" evidence="6">
    <location>
        <begin position="725"/>
        <end position="747"/>
    </location>
</feature>
<dbReference type="AlphaFoldDB" id="A0A8B6BLJ6"/>
<accession>A0A8B6BLJ6</accession>
<feature type="region of interest" description="Disordered" evidence="6">
    <location>
        <begin position="452"/>
        <end position="548"/>
    </location>
</feature>
<feature type="compositionally biased region" description="Polar residues" evidence="6">
    <location>
        <begin position="363"/>
        <end position="380"/>
    </location>
</feature>
<feature type="compositionally biased region" description="Basic and acidic residues" evidence="6">
    <location>
        <begin position="536"/>
        <end position="548"/>
    </location>
</feature>
<feature type="compositionally biased region" description="Low complexity" evidence="6">
    <location>
        <begin position="145"/>
        <end position="165"/>
    </location>
</feature>
<dbReference type="Proteomes" id="UP000596742">
    <property type="component" value="Unassembled WGS sequence"/>
</dbReference>
<organism evidence="8 9">
    <name type="scientific">Mytilus galloprovincialis</name>
    <name type="common">Mediterranean mussel</name>
    <dbReference type="NCBI Taxonomy" id="29158"/>
    <lineage>
        <taxon>Eukaryota</taxon>
        <taxon>Metazoa</taxon>
        <taxon>Spiralia</taxon>
        <taxon>Lophotrochozoa</taxon>
        <taxon>Mollusca</taxon>
        <taxon>Bivalvia</taxon>
        <taxon>Autobranchia</taxon>
        <taxon>Pteriomorphia</taxon>
        <taxon>Mytilida</taxon>
        <taxon>Mytiloidea</taxon>
        <taxon>Mytilidae</taxon>
        <taxon>Mytilinae</taxon>
        <taxon>Mytilus</taxon>
    </lineage>
</organism>
<evidence type="ECO:0000313" key="8">
    <source>
        <dbReference type="EMBL" id="VDH91716.1"/>
    </source>
</evidence>
<feature type="region of interest" description="Disordered" evidence="6">
    <location>
        <begin position="298"/>
        <end position="329"/>
    </location>
</feature>
<name>A0A8B6BLJ6_MYTGA</name>
<feature type="compositionally biased region" description="Basic residues" evidence="6">
    <location>
        <begin position="178"/>
        <end position="193"/>
    </location>
</feature>
<dbReference type="FunFam" id="4.10.280.10:FF:000001">
    <property type="entry name" value="Putative transcription factor 12"/>
    <property type="match status" value="1"/>
</dbReference>
<feature type="compositionally biased region" description="Polar residues" evidence="6">
    <location>
        <begin position="472"/>
        <end position="483"/>
    </location>
</feature>
<dbReference type="GO" id="GO:0000981">
    <property type="term" value="F:DNA-binding transcription factor activity, RNA polymerase II-specific"/>
    <property type="evidence" value="ECO:0007669"/>
    <property type="project" value="TreeGrafter"/>
</dbReference>
<comment type="subcellular location">
    <subcellularLocation>
        <location evidence="1">Nucleus</location>
    </subcellularLocation>
</comment>
<sequence length="747" mass="81067">MINSDGLEDRQGGWQNRRPQRFMHGMGPTFGDRMNVHSDKELNDLLDFSAMFSPPTGGNGGHPGNHPGGHPGGHPAGHPAGMNYKQGMDDGNWQQGNPPPGHAPPGHPPPGHYNNHQIPYDGQNYDGQNDNMHPFMTKDHRQQYGPGMNSQQQQGMMGNSMPMSPDTLSPGGKAAFFRGRRQSGHSAPGKRSKVYPPAPSPEDYQDSPNRYTSPKPLYGEGGYYMDPSTPHSQPDPWSSNNVPPTSTYPSSMLPGNSHQQYNSNMHHEMQGYPAMSPSQHDNMINSGLPPMSTFRGGQPTTSAYSSTSPTVNGGTEMIRPPASSQTGDALGKALASIYSPNEHTSSNYGSNPSTPVSSPSPLAGSSGQWQRPVQQSSTSPHFVEGGGGGTLHSLSRMEERLDDAIHVLRHHAEPIQMVGQQGMMQPSHSNGIMGYAGGMGSNTIEALATQHNSLSENRTSTSEQSKPDLHNLEQSQTLQQKTAQKVDKKDSKGKETETAAKPPPAKRSRWTAKEKVEPAGPASPTSSIGDDPNESPETKLERERLRRQANNCRERVRVRDINEAFKELGSMVTLHSGSSQPLTKLMVLQQAVNVITTLEQQVRERNLNPKAACLKRREEEKGDEIPGGRGMTSDDIAAQQAALAASPSIGNRVGTMHGNYSYMSGQENNPLTMSDKYGDVKYDCRESPSKPVMDGSQTISAMHHNMYGMMQDQCGPDISCLAQGMAQGMSSEPQHPQQHQQHDQGNC</sequence>
<evidence type="ECO:0000256" key="6">
    <source>
        <dbReference type="SAM" id="MobiDB-lite"/>
    </source>
</evidence>
<keyword evidence="2" id="KW-0805">Transcription regulation</keyword>
<feature type="compositionally biased region" description="Pro residues" evidence="6">
    <location>
        <begin position="97"/>
        <end position="111"/>
    </location>
</feature>
<dbReference type="InterPro" id="IPR051098">
    <property type="entry name" value="NeuroDiff_E-box_TFs"/>
</dbReference>
<dbReference type="InterPro" id="IPR011598">
    <property type="entry name" value="bHLH_dom"/>
</dbReference>
<dbReference type="PANTHER" id="PTHR11793">
    <property type="entry name" value="BASIC HELIX-LOOP-HELIX TRANSCRIPTION FACTOR"/>
    <property type="match status" value="1"/>
</dbReference>
<feature type="compositionally biased region" description="Low complexity" evidence="6">
    <location>
        <begin position="299"/>
        <end position="310"/>
    </location>
</feature>
<evidence type="ECO:0000259" key="7">
    <source>
        <dbReference type="PROSITE" id="PS50888"/>
    </source>
</evidence>
<evidence type="ECO:0000256" key="2">
    <source>
        <dbReference type="ARBA" id="ARBA00023015"/>
    </source>
</evidence>
<dbReference type="GO" id="GO:0046983">
    <property type="term" value="F:protein dimerization activity"/>
    <property type="evidence" value="ECO:0007669"/>
    <property type="project" value="InterPro"/>
</dbReference>
<gene>
    <name evidence="8" type="ORF">MGAL_10B052063</name>
</gene>
<feature type="region of interest" description="Disordered" evidence="6">
    <location>
        <begin position="341"/>
        <end position="393"/>
    </location>
</feature>
<keyword evidence="5" id="KW-0539">Nucleus</keyword>
<evidence type="ECO:0000256" key="1">
    <source>
        <dbReference type="ARBA" id="ARBA00004123"/>
    </source>
</evidence>
<feature type="compositionally biased region" description="Polar residues" evidence="6">
    <location>
        <begin position="452"/>
        <end position="464"/>
    </location>
</feature>
<keyword evidence="4" id="KW-0804">Transcription</keyword>
<dbReference type="PANTHER" id="PTHR11793:SF13">
    <property type="entry name" value="PROTEIN DAUGHTERLESS"/>
    <property type="match status" value="1"/>
</dbReference>
<proteinExistence type="predicted"/>
<dbReference type="SMART" id="SM00353">
    <property type="entry name" value="HLH"/>
    <property type="match status" value="1"/>
</dbReference>
<evidence type="ECO:0000256" key="4">
    <source>
        <dbReference type="ARBA" id="ARBA00023163"/>
    </source>
</evidence>
<dbReference type="Gene3D" id="4.10.280.10">
    <property type="entry name" value="Helix-loop-helix DNA-binding domain"/>
    <property type="match status" value="1"/>
</dbReference>
<evidence type="ECO:0000313" key="9">
    <source>
        <dbReference type="Proteomes" id="UP000596742"/>
    </source>
</evidence>
<dbReference type="OrthoDB" id="10034090at2759"/>
<dbReference type="GO" id="GO:0005667">
    <property type="term" value="C:transcription regulator complex"/>
    <property type="evidence" value="ECO:0007669"/>
    <property type="project" value="TreeGrafter"/>
</dbReference>
<dbReference type="CDD" id="cd18945">
    <property type="entry name" value="bHLH_E-protein_TCF4_E2-2"/>
    <property type="match status" value="1"/>
</dbReference>
<feature type="region of interest" description="Disordered" evidence="6">
    <location>
        <begin position="1"/>
        <end position="27"/>
    </location>
</feature>
<dbReference type="PROSITE" id="PS50888">
    <property type="entry name" value="BHLH"/>
    <property type="match status" value="1"/>
</dbReference>
<keyword evidence="9" id="KW-1185">Reference proteome</keyword>
<dbReference type="GO" id="GO:0000785">
    <property type="term" value="C:chromatin"/>
    <property type="evidence" value="ECO:0007669"/>
    <property type="project" value="TreeGrafter"/>
</dbReference>
<dbReference type="EMBL" id="UYJE01000259">
    <property type="protein sequence ID" value="VDH91716.1"/>
    <property type="molecule type" value="Genomic_DNA"/>
</dbReference>
<protein>
    <submittedName>
        <fullName evidence="8">Transcription factor 4/12</fullName>
    </submittedName>
</protein>
<evidence type="ECO:0000256" key="5">
    <source>
        <dbReference type="ARBA" id="ARBA00023242"/>
    </source>
</evidence>
<dbReference type="GO" id="GO:0000978">
    <property type="term" value="F:RNA polymerase II cis-regulatory region sequence-specific DNA binding"/>
    <property type="evidence" value="ECO:0007669"/>
    <property type="project" value="TreeGrafter"/>
</dbReference>
<dbReference type="Pfam" id="PF00010">
    <property type="entry name" value="HLH"/>
    <property type="match status" value="1"/>
</dbReference>
<feature type="compositionally biased region" description="Low complexity" evidence="6">
    <location>
        <begin position="350"/>
        <end position="361"/>
    </location>
</feature>
<keyword evidence="3" id="KW-0238">DNA-binding</keyword>